<gene>
    <name evidence="1" type="ORF">PR048_029176</name>
</gene>
<evidence type="ECO:0000313" key="1">
    <source>
        <dbReference type="EMBL" id="KAJ8870163.1"/>
    </source>
</evidence>
<sequence>MMARGCFFFWSGSRASAEVGNEPGIQCSMLKAVHGATVSEQLSLLASHQGDTDSIPGRVTSDFCMWESCRTMPFVCEFYRDLQFPLSFRRCSILTSITLTGSRDLNVELPKSLP</sequence>
<name>A0ABQ9GFF4_9NEOP</name>
<keyword evidence="2" id="KW-1185">Reference proteome</keyword>
<organism evidence="1 2">
    <name type="scientific">Dryococelus australis</name>
    <dbReference type="NCBI Taxonomy" id="614101"/>
    <lineage>
        <taxon>Eukaryota</taxon>
        <taxon>Metazoa</taxon>
        <taxon>Ecdysozoa</taxon>
        <taxon>Arthropoda</taxon>
        <taxon>Hexapoda</taxon>
        <taxon>Insecta</taxon>
        <taxon>Pterygota</taxon>
        <taxon>Neoptera</taxon>
        <taxon>Polyneoptera</taxon>
        <taxon>Phasmatodea</taxon>
        <taxon>Verophasmatodea</taxon>
        <taxon>Anareolatae</taxon>
        <taxon>Phasmatidae</taxon>
        <taxon>Eurycanthinae</taxon>
        <taxon>Dryococelus</taxon>
    </lineage>
</organism>
<evidence type="ECO:0008006" key="3">
    <source>
        <dbReference type="Google" id="ProtNLM"/>
    </source>
</evidence>
<comment type="caution">
    <text evidence="1">The sequence shown here is derived from an EMBL/GenBank/DDBJ whole genome shotgun (WGS) entry which is preliminary data.</text>
</comment>
<reference evidence="1 2" key="1">
    <citation type="submission" date="2023-02" db="EMBL/GenBank/DDBJ databases">
        <title>LHISI_Scaffold_Assembly.</title>
        <authorList>
            <person name="Stuart O.P."/>
            <person name="Cleave R."/>
            <person name="Magrath M.J.L."/>
            <person name="Mikheyev A.S."/>
        </authorList>
    </citation>
    <scope>NUCLEOTIDE SEQUENCE [LARGE SCALE GENOMIC DNA]</scope>
    <source>
        <strain evidence="1">Daus_M_001</strain>
        <tissue evidence="1">Leg muscle</tissue>
    </source>
</reference>
<dbReference type="Proteomes" id="UP001159363">
    <property type="component" value="Chromosome 12"/>
</dbReference>
<dbReference type="EMBL" id="JARBHB010000013">
    <property type="protein sequence ID" value="KAJ8870163.1"/>
    <property type="molecule type" value="Genomic_DNA"/>
</dbReference>
<accession>A0ABQ9GFF4</accession>
<evidence type="ECO:0000313" key="2">
    <source>
        <dbReference type="Proteomes" id="UP001159363"/>
    </source>
</evidence>
<proteinExistence type="predicted"/>
<protein>
    <recommendedName>
        <fullName evidence="3">Secreted protein</fullName>
    </recommendedName>
</protein>